<dbReference type="EMBL" id="CP121689">
    <property type="protein sequence ID" value="WZL76079.1"/>
    <property type="molecule type" value="Genomic_DNA"/>
</dbReference>
<dbReference type="RefSeq" id="WP_369018234.1">
    <property type="nucleotide sequence ID" value="NZ_CP121689.1"/>
</dbReference>
<name>A0ABZ2YAP7_9BACT</name>
<sequence length="172" mass="19293">MVGELGHPAAWGGGSWLSREQRKGAEEALNNAYRRLRKEEVGVPEWYGSFPSSQELTKIWSSLVELRNTLAHCAMIEEPLRMSTIKNKAEEIPTWLQSLLEGTADHVVYGRRVVINLKELYGEVAKLDELPDYLDKAQSLAGEGNDVVLTGQAPVWLYLAIAHTLHGKTRRL</sequence>
<evidence type="ECO:0000313" key="2">
    <source>
        <dbReference type="Proteomes" id="UP001461341"/>
    </source>
</evidence>
<dbReference type="Pfam" id="PF09620">
    <property type="entry name" value="Cas_csx3"/>
    <property type="match status" value="1"/>
</dbReference>
<keyword evidence="2" id="KW-1185">Reference proteome</keyword>
<protein>
    <submittedName>
        <fullName evidence="1">CRISPR-associated protein Csx3</fullName>
    </submittedName>
</protein>
<proteinExistence type="predicted"/>
<gene>
    <name evidence="1" type="ORF">QBE54_10975</name>
</gene>
<dbReference type="InterPro" id="IPR013409">
    <property type="entry name" value="CRISPR-assoc_prot_Crn3/Csx3"/>
</dbReference>
<evidence type="ECO:0000313" key="1">
    <source>
        <dbReference type="EMBL" id="WZL76079.1"/>
    </source>
</evidence>
<dbReference type="Proteomes" id="UP001461341">
    <property type="component" value="Chromosome"/>
</dbReference>
<accession>A0ABZ2YAP7</accession>
<organism evidence="1 2">
    <name type="scientific">Thermatribacter velox</name>
    <dbReference type="NCBI Taxonomy" id="3039681"/>
    <lineage>
        <taxon>Bacteria</taxon>
        <taxon>Pseudomonadati</taxon>
        <taxon>Atribacterota</taxon>
        <taxon>Atribacteria</taxon>
        <taxon>Atribacterales</taxon>
        <taxon>Thermatribacteraceae</taxon>
        <taxon>Thermatribacter</taxon>
    </lineage>
</organism>
<reference evidence="1 2" key="1">
    <citation type="submission" date="2023-03" db="EMBL/GenBank/DDBJ databases">
        <title>Novel Species.</title>
        <authorList>
            <person name="Ma S."/>
        </authorList>
    </citation>
    <scope>NUCLEOTIDE SEQUENCE [LARGE SCALE GENOMIC DNA]</scope>
    <source>
        <strain evidence="1 2">B11</strain>
    </source>
</reference>